<dbReference type="EMBL" id="JAHUZE010000003">
    <property type="protein sequence ID" value="MBV7379794.1"/>
    <property type="molecule type" value="Genomic_DNA"/>
</dbReference>
<accession>A0ABS6T3F5</accession>
<evidence type="ECO:0000259" key="7">
    <source>
        <dbReference type="Pfam" id="PF05199"/>
    </source>
</evidence>
<evidence type="ECO:0000256" key="4">
    <source>
        <dbReference type="ARBA" id="ARBA00022827"/>
    </source>
</evidence>
<dbReference type="Proteomes" id="UP000756530">
    <property type="component" value="Unassembled WGS sequence"/>
</dbReference>
<dbReference type="Pfam" id="PF05199">
    <property type="entry name" value="GMC_oxred_C"/>
    <property type="match status" value="1"/>
</dbReference>
<name>A0ABS6T3F5_9RHOB</name>
<dbReference type="Pfam" id="PF01494">
    <property type="entry name" value="FAD_binding_3"/>
    <property type="match status" value="1"/>
</dbReference>
<dbReference type="PANTHER" id="PTHR42784:SF1">
    <property type="entry name" value="PYRANOSE 2-OXIDASE"/>
    <property type="match status" value="1"/>
</dbReference>
<dbReference type="InterPro" id="IPR007867">
    <property type="entry name" value="GMC_OxRtase_C"/>
</dbReference>
<evidence type="ECO:0000256" key="5">
    <source>
        <dbReference type="ARBA" id="ARBA00023002"/>
    </source>
</evidence>
<keyword evidence="4" id="KW-0274">FAD</keyword>
<keyword evidence="9" id="KW-1185">Reference proteome</keyword>
<comment type="similarity">
    <text evidence="2">Belongs to the GMC oxidoreductase family.</text>
</comment>
<dbReference type="InterPro" id="IPR051473">
    <property type="entry name" value="P2Ox-like"/>
</dbReference>
<protein>
    <submittedName>
        <fullName evidence="8">GMC family oxidoreductase</fullName>
    </submittedName>
</protein>
<dbReference type="InterPro" id="IPR002938">
    <property type="entry name" value="FAD-bd"/>
</dbReference>
<evidence type="ECO:0000256" key="1">
    <source>
        <dbReference type="ARBA" id="ARBA00001974"/>
    </source>
</evidence>
<evidence type="ECO:0000256" key="2">
    <source>
        <dbReference type="ARBA" id="ARBA00010790"/>
    </source>
</evidence>
<dbReference type="PANTHER" id="PTHR42784">
    <property type="entry name" value="PYRANOSE 2-OXIDASE"/>
    <property type="match status" value="1"/>
</dbReference>
<comment type="caution">
    <text evidence="8">The sequence shown here is derived from an EMBL/GenBank/DDBJ whole genome shotgun (WGS) entry which is preliminary data.</text>
</comment>
<feature type="domain" description="Glucose-methanol-choline oxidoreductase C-terminal" evidence="7">
    <location>
        <begin position="339"/>
        <end position="463"/>
    </location>
</feature>
<organism evidence="8 9">
    <name type="scientific">Maritimibacter dapengensis</name>
    <dbReference type="NCBI Taxonomy" id="2836868"/>
    <lineage>
        <taxon>Bacteria</taxon>
        <taxon>Pseudomonadati</taxon>
        <taxon>Pseudomonadota</taxon>
        <taxon>Alphaproteobacteria</taxon>
        <taxon>Rhodobacterales</taxon>
        <taxon>Roseobacteraceae</taxon>
        <taxon>Maritimibacter</taxon>
    </lineage>
</organism>
<keyword evidence="3" id="KW-0285">Flavoprotein</keyword>
<evidence type="ECO:0000259" key="6">
    <source>
        <dbReference type="Pfam" id="PF01494"/>
    </source>
</evidence>
<gene>
    <name evidence="8" type="ORF">KJP28_12750</name>
</gene>
<feature type="domain" description="FAD-binding" evidence="6">
    <location>
        <begin position="16"/>
        <end position="46"/>
    </location>
</feature>
<dbReference type="RefSeq" id="WP_218392986.1">
    <property type="nucleotide sequence ID" value="NZ_JAHUZE010000003.1"/>
</dbReference>
<comment type="cofactor">
    <cofactor evidence="1">
        <name>FAD</name>
        <dbReference type="ChEBI" id="CHEBI:57692"/>
    </cofactor>
</comment>
<evidence type="ECO:0000313" key="9">
    <source>
        <dbReference type="Proteomes" id="UP000756530"/>
    </source>
</evidence>
<sequence>MFLEPKTFPSDHVESAQICVFGSGPAGLTLAQDLARRGVSVLLVEAGGLYFEDWSQQLYAGSVVGDAYYDLAEARLRMFGGTSNHWGGRCIPLDSYDFEPHPGFPETGWPISKGDLDPYLAGACEVVEITNDFKVEQYTENVVKNTFQYSAPVLFGEKYMEFCESSDALKVCLETALIDLEPEGDAIRHATVRTRDGETWRIQADNFVMCLGGIENSRMLLWFDEQHGGALNANRDVLGAYWMEHPHANLADVVFRETGEGFFKDGEATFALTREAQVSAGILNAGLQMTEAAYGSGSKQLIADLLCVAPGLGARILKSTQGKALVCGSRLESHWEQAPVRTNRVALGDETDALGIPRPQLHWRRSEQDRLTATMSTLIFAQDLAQADLGRARLAEWIAEDGAIPNGGMIAGWHHMGGTRMHDSPSHGVVDKNLKVHKLQNLYIGGSSVFPTGGYANPTLTIVQMSLRLADHLATLV</sequence>
<reference evidence="8 9" key="1">
    <citation type="submission" date="2021-05" db="EMBL/GenBank/DDBJ databases">
        <title>Culturable bacteria isolated from Daya Bay.</title>
        <authorList>
            <person name="Zheng W."/>
            <person name="Yu S."/>
            <person name="Huang Y."/>
        </authorList>
    </citation>
    <scope>NUCLEOTIDE SEQUENCE [LARGE SCALE GENOMIC DNA]</scope>
    <source>
        <strain evidence="8 9">DP4N28-5</strain>
    </source>
</reference>
<keyword evidence="5" id="KW-0560">Oxidoreductase</keyword>
<proteinExistence type="inferred from homology"/>
<evidence type="ECO:0000313" key="8">
    <source>
        <dbReference type="EMBL" id="MBV7379794.1"/>
    </source>
</evidence>
<evidence type="ECO:0000256" key="3">
    <source>
        <dbReference type="ARBA" id="ARBA00022630"/>
    </source>
</evidence>